<keyword evidence="3" id="KW-0560">Oxidoreductase</keyword>
<feature type="signal peptide" evidence="1">
    <location>
        <begin position="1"/>
        <end position="25"/>
    </location>
</feature>
<dbReference type="Proteomes" id="UP000316921">
    <property type="component" value="Chromosome"/>
</dbReference>
<evidence type="ECO:0000313" key="4">
    <source>
        <dbReference type="Proteomes" id="UP000316921"/>
    </source>
</evidence>
<dbReference type="EC" id="1.1.5.-" evidence="3"/>
<dbReference type="Gene3D" id="2.120.10.30">
    <property type="entry name" value="TolB, C-terminal domain"/>
    <property type="match status" value="1"/>
</dbReference>
<dbReference type="PANTHER" id="PTHR19328">
    <property type="entry name" value="HEDGEHOG-INTERACTING PROTEIN"/>
    <property type="match status" value="1"/>
</dbReference>
<accession>A0A518BLI8</accession>
<evidence type="ECO:0000313" key="3">
    <source>
        <dbReference type="EMBL" id="QDU67837.1"/>
    </source>
</evidence>
<protein>
    <submittedName>
        <fullName evidence="3">Soluble aldose sugar dehydrogenase YliI</fullName>
        <ecNumber evidence="3">1.1.5.-</ecNumber>
    </submittedName>
</protein>
<gene>
    <name evidence="3" type="primary">yliI</name>
    <name evidence="3" type="ORF">Pla133_29260</name>
</gene>
<dbReference type="AlphaFoldDB" id="A0A518BLI8"/>
<organism evidence="3 4">
    <name type="scientific">Engelhardtia mirabilis</name>
    <dbReference type="NCBI Taxonomy" id="2528011"/>
    <lineage>
        <taxon>Bacteria</taxon>
        <taxon>Pseudomonadati</taxon>
        <taxon>Planctomycetota</taxon>
        <taxon>Planctomycetia</taxon>
        <taxon>Planctomycetia incertae sedis</taxon>
        <taxon>Engelhardtia</taxon>
    </lineage>
</organism>
<dbReference type="EMBL" id="CP036287">
    <property type="protein sequence ID" value="QDU67837.1"/>
    <property type="molecule type" value="Genomic_DNA"/>
</dbReference>
<keyword evidence="4" id="KW-1185">Reference proteome</keyword>
<feature type="domain" description="Glucose/Sorbosone dehydrogenase" evidence="2">
    <location>
        <begin position="52"/>
        <end position="358"/>
    </location>
</feature>
<evidence type="ECO:0000256" key="1">
    <source>
        <dbReference type="SAM" id="SignalP"/>
    </source>
</evidence>
<dbReference type="Pfam" id="PF07995">
    <property type="entry name" value="GSDH"/>
    <property type="match status" value="1"/>
</dbReference>
<evidence type="ECO:0000259" key="2">
    <source>
        <dbReference type="Pfam" id="PF07995"/>
    </source>
</evidence>
<dbReference type="GO" id="GO:0016491">
    <property type="term" value="F:oxidoreductase activity"/>
    <property type="evidence" value="ECO:0007669"/>
    <property type="project" value="UniProtKB-KW"/>
</dbReference>
<dbReference type="KEGG" id="pbap:Pla133_29260"/>
<feature type="chain" id="PRO_5022239174" evidence="1">
    <location>
        <begin position="26"/>
        <end position="542"/>
    </location>
</feature>
<dbReference type="InterPro" id="IPR012938">
    <property type="entry name" value="Glc/Sorbosone_DH"/>
</dbReference>
<dbReference type="InterPro" id="IPR011042">
    <property type="entry name" value="6-blade_b-propeller_TolB-like"/>
</dbReference>
<dbReference type="RefSeq" id="WP_145066353.1">
    <property type="nucleotide sequence ID" value="NZ_CP036287.1"/>
</dbReference>
<dbReference type="SUPFAM" id="SSF50952">
    <property type="entry name" value="Soluble quinoprotein glucose dehydrogenase"/>
    <property type="match status" value="1"/>
</dbReference>
<keyword evidence="1" id="KW-0732">Signal</keyword>
<name>A0A518BLI8_9BACT</name>
<proteinExistence type="predicted"/>
<reference evidence="3 4" key="1">
    <citation type="submission" date="2019-02" db="EMBL/GenBank/DDBJ databases">
        <title>Deep-cultivation of Planctomycetes and their phenomic and genomic characterization uncovers novel biology.</title>
        <authorList>
            <person name="Wiegand S."/>
            <person name="Jogler M."/>
            <person name="Boedeker C."/>
            <person name="Pinto D."/>
            <person name="Vollmers J."/>
            <person name="Rivas-Marin E."/>
            <person name="Kohn T."/>
            <person name="Peeters S.H."/>
            <person name="Heuer A."/>
            <person name="Rast P."/>
            <person name="Oberbeckmann S."/>
            <person name="Bunk B."/>
            <person name="Jeske O."/>
            <person name="Meyerdierks A."/>
            <person name="Storesund J.E."/>
            <person name="Kallscheuer N."/>
            <person name="Luecker S."/>
            <person name="Lage O.M."/>
            <person name="Pohl T."/>
            <person name="Merkel B.J."/>
            <person name="Hornburger P."/>
            <person name="Mueller R.-W."/>
            <person name="Bruemmer F."/>
            <person name="Labrenz M."/>
            <person name="Spormann A.M."/>
            <person name="Op den Camp H."/>
            <person name="Overmann J."/>
            <person name="Amann R."/>
            <person name="Jetten M.S.M."/>
            <person name="Mascher T."/>
            <person name="Medema M.H."/>
            <person name="Devos D.P."/>
            <person name="Kaster A.-K."/>
            <person name="Ovreas L."/>
            <person name="Rohde M."/>
            <person name="Galperin M.Y."/>
            <person name="Jogler C."/>
        </authorList>
    </citation>
    <scope>NUCLEOTIDE SEQUENCE [LARGE SCALE GENOMIC DNA]</scope>
    <source>
        <strain evidence="3 4">Pla133</strain>
    </source>
</reference>
<dbReference type="InterPro" id="IPR011041">
    <property type="entry name" value="Quinoprot_gluc/sorb_DH_b-prop"/>
</dbReference>
<sequence length="542" mass="55743" precursor="true">MQFTEFLGAAGALALVASFATPADAQTPLTTVRIASGLSNPLYATASPIPGDQRLFVVEQSQADIEIVVGTVKNAVPFLNLDNSVPVVAGGEQGLLGFAFHPDYASNGHIFVYYTTTGGASQLDRFTVSATDPDRINPNTRVSLLNFSQPFTNHNGGMIAFGPDGYLYVGTGDGGSGNDPSCNAQNPGAWLGKMLRLDIDTIDATGGYGIPADNPFVGDSAYRPEIYHLGLRNPWRYSFDRATGDMYIGDVGQNAQEEVSFGPAGVGGINFGWRIQEGNLCNGIGSCPVQVPGCGSSSFSFPIHTYNHAGAFGGPCSISGGYVYRGCAIPDLQGTYFFADYCSNEIWSLEFDGTTVTNFTDRTAELDPAGALAITSIVSFGEGPNGELLIVDQGGEVFQVVPNGVPAVDCPPLVSTWGGISVGSGGSTDFLLDAGAGQAGAIYLVLGSASGTAPGITLDGNLLPLNPDAYSTLTLTAPNLPPFTNTFSLLDGSGTAVASLDIPGGALGVAAVGLTFNHAYLTLGGGGTVAFTSNAVSLTLAP</sequence>
<dbReference type="PANTHER" id="PTHR19328:SF75">
    <property type="entry name" value="ALDOSE SUGAR DEHYDROGENASE YLII"/>
    <property type="match status" value="1"/>
</dbReference>